<dbReference type="GeneID" id="36588659"/>
<evidence type="ECO:0000313" key="4">
    <source>
        <dbReference type="Proteomes" id="UP000235371"/>
    </source>
</evidence>
<keyword evidence="4" id="KW-1185">Reference proteome</keyword>
<dbReference type="STRING" id="1095630.A0A2J6T422"/>
<sequence length="416" mass="46804">MDIEDKETSMEQTRKKYQTEFATLTHELDIAREEKLFKQDENTRLREELEELRSKWDDEVLNSSTWSKEKARLESTLSDLSESRDEAIKAHTNAQDKIVSLMSQLQGLRTSMDDVAAERDTLQREKRSLEARLEEAKSGLEELARGDSPSLRNAAGMDREILELKSNLAQQEDIVAAAVGKMKRAEALASEMQKDIVAEREQTAQLSKEKAALEKSLMEVQVRLVDLETKGYSSASQDVRFLHGRVQELESQLEAQETERNKSQRSVRNVDRTVKDLQLQIERREKANTQLQEDIARGRDKIEKLLKTIDELQVSESEAGLSARRAERAAKEEAAKALRLEREVEGLKSLGGKKGFGRSESVWSLASGMGHIRHDSSASRMSSGMGPGTGAEENGIEVPKRKSSITRKGSMSKGFL</sequence>
<dbReference type="SUPFAM" id="SSF90257">
    <property type="entry name" value="Myosin rod fragments"/>
    <property type="match status" value="3"/>
</dbReference>
<name>A0A2J6T422_9HELO</name>
<dbReference type="Proteomes" id="UP000235371">
    <property type="component" value="Unassembled WGS sequence"/>
</dbReference>
<accession>A0A2J6T422</accession>
<dbReference type="OrthoDB" id="6108017at2759"/>
<feature type="region of interest" description="Disordered" evidence="2">
    <location>
        <begin position="373"/>
        <end position="416"/>
    </location>
</feature>
<reference evidence="3 4" key="1">
    <citation type="submission" date="2016-04" db="EMBL/GenBank/DDBJ databases">
        <title>A degradative enzymes factory behind the ericoid mycorrhizal symbiosis.</title>
        <authorList>
            <consortium name="DOE Joint Genome Institute"/>
            <person name="Martino E."/>
            <person name="Morin E."/>
            <person name="Grelet G."/>
            <person name="Kuo A."/>
            <person name="Kohler A."/>
            <person name="Daghino S."/>
            <person name="Barry K."/>
            <person name="Choi C."/>
            <person name="Cichocki N."/>
            <person name="Clum A."/>
            <person name="Copeland A."/>
            <person name="Hainaut M."/>
            <person name="Haridas S."/>
            <person name="Labutti K."/>
            <person name="Lindquist E."/>
            <person name="Lipzen A."/>
            <person name="Khouja H.-R."/>
            <person name="Murat C."/>
            <person name="Ohm R."/>
            <person name="Olson A."/>
            <person name="Spatafora J."/>
            <person name="Veneault-Fourrey C."/>
            <person name="Henrissat B."/>
            <person name="Grigoriev I."/>
            <person name="Martin F."/>
            <person name="Perotto S."/>
        </authorList>
    </citation>
    <scope>NUCLEOTIDE SEQUENCE [LARGE SCALE GENOMIC DNA]</scope>
    <source>
        <strain evidence="3 4">E</strain>
    </source>
</reference>
<dbReference type="EMBL" id="KZ613843">
    <property type="protein sequence ID" value="PMD57756.1"/>
    <property type="molecule type" value="Genomic_DNA"/>
</dbReference>
<evidence type="ECO:0000256" key="1">
    <source>
        <dbReference type="SAM" id="Coils"/>
    </source>
</evidence>
<dbReference type="AlphaFoldDB" id="A0A2J6T422"/>
<evidence type="ECO:0000313" key="3">
    <source>
        <dbReference type="EMBL" id="PMD57756.1"/>
    </source>
</evidence>
<dbReference type="RefSeq" id="XP_024734660.1">
    <property type="nucleotide sequence ID" value="XM_024880582.1"/>
</dbReference>
<dbReference type="InParanoid" id="A0A2J6T422"/>
<keyword evidence="1" id="KW-0175">Coiled coil</keyword>
<organism evidence="3 4">
    <name type="scientific">Hyaloscypha bicolor E</name>
    <dbReference type="NCBI Taxonomy" id="1095630"/>
    <lineage>
        <taxon>Eukaryota</taxon>
        <taxon>Fungi</taxon>
        <taxon>Dikarya</taxon>
        <taxon>Ascomycota</taxon>
        <taxon>Pezizomycotina</taxon>
        <taxon>Leotiomycetes</taxon>
        <taxon>Helotiales</taxon>
        <taxon>Hyaloscyphaceae</taxon>
        <taxon>Hyaloscypha</taxon>
        <taxon>Hyaloscypha bicolor</taxon>
    </lineage>
</organism>
<dbReference type="Gene3D" id="1.20.5.1160">
    <property type="entry name" value="Vasodilator-stimulated phosphoprotein"/>
    <property type="match status" value="1"/>
</dbReference>
<evidence type="ECO:0000256" key="2">
    <source>
        <dbReference type="SAM" id="MobiDB-lite"/>
    </source>
</evidence>
<proteinExistence type="predicted"/>
<dbReference type="Gene3D" id="1.20.5.170">
    <property type="match status" value="1"/>
</dbReference>
<gene>
    <name evidence="3" type="ORF">K444DRAFT_614711</name>
</gene>
<feature type="coiled-coil region" evidence="1">
    <location>
        <begin position="182"/>
        <end position="350"/>
    </location>
</feature>
<feature type="coiled-coil region" evidence="1">
    <location>
        <begin position="14"/>
        <end position="146"/>
    </location>
</feature>
<protein>
    <submittedName>
        <fullName evidence="3">Uncharacterized protein</fullName>
    </submittedName>
</protein>